<gene>
    <name evidence="2" type="ORF">ARMOST_14952</name>
</gene>
<reference evidence="3" key="1">
    <citation type="journal article" date="2017" name="Nat. Ecol. Evol.">
        <title>Genome expansion and lineage-specific genetic innovations in the forest pathogenic fungi Armillaria.</title>
        <authorList>
            <person name="Sipos G."/>
            <person name="Prasanna A.N."/>
            <person name="Walter M.C."/>
            <person name="O'Connor E."/>
            <person name="Balint B."/>
            <person name="Krizsan K."/>
            <person name="Kiss B."/>
            <person name="Hess J."/>
            <person name="Varga T."/>
            <person name="Slot J."/>
            <person name="Riley R."/>
            <person name="Boka B."/>
            <person name="Rigling D."/>
            <person name="Barry K."/>
            <person name="Lee J."/>
            <person name="Mihaltcheva S."/>
            <person name="LaButti K."/>
            <person name="Lipzen A."/>
            <person name="Waldron R."/>
            <person name="Moloney N.M."/>
            <person name="Sperisen C."/>
            <person name="Kredics L."/>
            <person name="Vagvoelgyi C."/>
            <person name="Patrignani A."/>
            <person name="Fitzpatrick D."/>
            <person name="Nagy I."/>
            <person name="Doyle S."/>
            <person name="Anderson J.B."/>
            <person name="Grigoriev I.V."/>
            <person name="Gueldener U."/>
            <person name="Muensterkoetter M."/>
            <person name="Nagy L.G."/>
        </authorList>
    </citation>
    <scope>NUCLEOTIDE SEQUENCE [LARGE SCALE GENOMIC DNA]</scope>
    <source>
        <strain evidence="3">C18/9</strain>
    </source>
</reference>
<evidence type="ECO:0000256" key="1">
    <source>
        <dbReference type="SAM" id="MobiDB-lite"/>
    </source>
</evidence>
<feature type="region of interest" description="Disordered" evidence="1">
    <location>
        <begin position="166"/>
        <end position="195"/>
    </location>
</feature>
<evidence type="ECO:0000313" key="2">
    <source>
        <dbReference type="EMBL" id="SJL11547.1"/>
    </source>
</evidence>
<sequence length="195" mass="22177">MWNPQSPIGSDITTKEVKATNGDVHNSSKTVISPGSVPRSLPAITKERDILGVHMYYMLIRTSLAFGFGTHFSPNTMNQATVQRREKNLVFTTPLPRALLWRREMARMVESIPCHCFKLALCLYSPKAVVVSSQLRPKTVVVKVFIERARYEANLEFNHINVPPELEPFSREPSTNNTPHCDEFPKESLSFPHKR</sequence>
<dbReference type="Proteomes" id="UP000219338">
    <property type="component" value="Unassembled WGS sequence"/>
</dbReference>
<proteinExistence type="predicted"/>
<evidence type="ECO:0000313" key="3">
    <source>
        <dbReference type="Proteomes" id="UP000219338"/>
    </source>
</evidence>
<dbReference type="EMBL" id="FUEG01000014">
    <property type="protein sequence ID" value="SJL11547.1"/>
    <property type="molecule type" value="Genomic_DNA"/>
</dbReference>
<protein>
    <submittedName>
        <fullName evidence="2">Uncharacterized protein</fullName>
    </submittedName>
</protein>
<dbReference type="AlphaFoldDB" id="A0A284RS06"/>
<keyword evidence="3" id="KW-1185">Reference proteome</keyword>
<accession>A0A284RS06</accession>
<organism evidence="2 3">
    <name type="scientific">Armillaria ostoyae</name>
    <name type="common">Armillaria root rot fungus</name>
    <dbReference type="NCBI Taxonomy" id="47428"/>
    <lineage>
        <taxon>Eukaryota</taxon>
        <taxon>Fungi</taxon>
        <taxon>Dikarya</taxon>
        <taxon>Basidiomycota</taxon>
        <taxon>Agaricomycotina</taxon>
        <taxon>Agaricomycetes</taxon>
        <taxon>Agaricomycetidae</taxon>
        <taxon>Agaricales</taxon>
        <taxon>Marasmiineae</taxon>
        <taxon>Physalacriaceae</taxon>
        <taxon>Armillaria</taxon>
    </lineage>
</organism>
<name>A0A284RS06_ARMOS</name>